<dbReference type="EMBL" id="LAJG01000022">
    <property type="protein sequence ID" value="KKB78253.1"/>
    <property type="molecule type" value="Genomic_DNA"/>
</dbReference>
<evidence type="ECO:0000259" key="1">
    <source>
        <dbReference type="Pfam" id="PF07969"/>
    </source>
</evidence>
<dbReference type="InterPro" id="IPR013108">
    <property type="entry name" value="Amidohydro_3"/>
</dbReference>
<reference evidence="2 3" key="1">
    <citation type="submission" date="2015-03" db="EMBL/GenBank/DDBJ databases">
        <authorList>
            <person name="Hassan Y.I."/>
            <person name="Lepp D."/>
            <person name="Zhou T."/>
        </authorList>
    </citation>
    <scope>NUCLEOTIDE SEQUENCE [LARGE SCALE GENOMIC DNA]</scope>
    <source>
        <strain evidence="2 3">GH2-10</strain>
    </source>
</reference>
<dbReference type="CDD" id="cd01306">
    <property type="entry name" value="PhnM"/>
    <property type="match status" value="1"/>
</dbReference>
<dbReference type="RefSeq" id="WP_046143186.1">
    <property type="nucleotide sequence ID" value="NZ_LAJG01000022.1"/>
</dbReference>
<dbReference type="NCBIfam" id="NF011990">
    <property type="entry name" value="PRK15446.2-6"/>
    <property type="match status" value="1"/>
</dbReference>
<dbReference type="InterPro" id="IPR011059">
    <property type="entry name" value="Metal-dep_hydrolase_composite"/>
</dbReference>
<dbReference type="NCBIfam" id="NF011983">
    <property type="entry name" value="PRK15446.1-4"/>
    <property type="match status" value="1"/>
</dbReference>
<dbReference type="NCBIfam" id="NF011984">
    <property type="entry name" value="PRK15446.1-5"/>
    <property type="match status" value="1"/>
</dbReference>
<comment type="caution">
    <text evidence="2">The sequence shown here is derived from an EMBL/GenBank/DDBJ whole genome shotgun (WGS) entry which is preliminary data.</text>
</comment>
<dbReference type="InterPro" id="IPR012696">
    <property type="entry name" value="PhnM"/>
</dbReference>
<dbReference type="AlphaFoldDB" id="A0A0F5L7C3"/>
<dbReference type="PANTHER" id="PTHR43135:SF3">
    <property type="entry name" value="ALPHA-D-RIBOSE 1-METHYLPHOSPHONATE 5-TRIPHOSPHATE DIPHOSPHATASE"/>
    <property type="match status" value="1"/>
</dbReference>
<dbReference type="PATRIC" id="fig|361041.3.peg.1646"/>
<dbReference type="NCBIfam" id="TIGR02318">
    <property type="entry name" value="phosphono_phnM"/>
    <property type="match status" value="1"/>
</dbReference>
<dbReference type="InterPro" id="IPR051781">
    <property type="entry name" value="Metallo-dep_Hydrolase"/>
</dbReference>
<dbReference type="STRING" id="361041.VW35_11395"/>
<evidence type="ECO:0000313" key="3">
    <source>
        <dbReference type="Proteomes" id="UP000033514"/>
    </source>
</evidence>
<dbReference type="SUPFAM" id="SSF51556">
    <property type="entry name" value="Metallo-dependent hydrolases"/>
    <property type="match status" value="1"/>
</dbReference>
<evidence type="ECO:0000313" key="2">
    <source>
        <dbReference type="EMBL" id="KKB78253.1"/>
    </source>
</evidence>
<dbReference type="NCBIfam" id="NF011987">
    <property type="entry name" value="PRK15446.2-3"/>
    <property type="match status" value="1"/>
</dbReference>
<dbReference type="NCBIfam" id="NF011981">
    <property type="entry name" value="PRK15446.1-2"/>
    <property type="match status" value="1"/>
</dbReference>
<dbReference type="Proteomes" id="UP000033514">
    <property type="component" value="Unassembled WGS sequence"/>
</dbReference>
<dbReference type="Gene3D" id="2.30.40.10">
    <property type="entry name" value="Urease, subunit C, domain 1"/>
    <property type="match status" value="1"/>
</dbReference>
<organism evidence="2 3">
    <name type="scientific">Devosia soli</name>
    <dbReference type="NCBI Taxonomy" id="361041"/>
    <lineage>
        <taxon>Bacteria</taxon>
        <taxon>Pseudomonadati</taxon>
        <taxon>Pseudomonadota</taxon>
        <taxon>Alphaproteobacteria</taxon>
        <taxon>Hyphomicrobiales</taxon>
        <taxon>Devosiaceae</taxon>
        <taxon>Devosia</taxon>
    </lineage>
</organism>
<dbReference type="Pfam" id="PF07969">
    <property type="entry name" value="Amidohydro_3"/>
    <property type="match status" value="1"/>
</dbReference>
<dbReference type="GO" id="GO:0016810">
    <property type="term" value="F:hydrolase activity, acting on carbon-nitrogen (but not peptide) bonds"/>
    <property type="evidence" value="ECO:0007669"/>
    <property type="project" value="InterPro"/>
</dbReference>
<sequence>MNQIGIDETELTNARVVLADQVLHGAVAMAGGVITDIGPASHRGTDLNGDYLIPGLVELHTDHLETHYAPRPKVRWNPVAAVQAHDAQIAASGITTVFDAIRVGIDEHADMRMEELRILADAVTAGVTAGRLRAEHLIHLRCEVSAPDCLESFEAIMDHPLVRLASLMDHAPGQRQFASPDAYKIYYQGKLKMSDQALAEFIARRSFESSTYADKHRLALAELSASRGIALASHDDATRAHVEEAKRLGIRIAEFPTTFEAAEASRAAGMAILMGGPNVVRGGSHSGNVSARDLAAAGLLDILSSDYIPFSMLQSAFCLAGEVPGISLPQAINMVTKNPADAAGLSDRGEIAIGKRADLVHLRIEDGIPIVLTVWRQGRRVI</sequence>
<dbReference type="PANTHER" id="PTHR43135">
    <property type="entry name" value="ALPHA-D-RIBOSE 1-METHYLPHOSPHONATE 5-TRIPHOSPHATE DIPHOSPHATASE"/>
    <property type="match status" value="1"/>
</dbReference>
<accession>A0A0F5L7C3</accession>
<dbReference type="InterPro" id="IPR032466">
    <property type="entry name" value="Metal_Hydrolase"/>
</dbReference>
<protein>
    <submittedName>
        <fullName evidence="2">Phosphonate metabolism protein PhnM</fullName>
    </submittedName>
</protein>
<proteinExistence type="predicted"/>
<dbReference type="PIRSF" id="PIRSF038971">
    <property type="entry name" value="PhnM"/>
    <property type="match status" value="1"/>
</dbReference>
<feature type="domain" description="Amidohydrolase 3" evidence="1">
    <location>
        <begin position="233"/>
        <end position="365"/>
    </location>
</feature>
<gene>
    <name evidence="2" type="ORF">VW35_11395</name>
</gene>
<dbReference type="OrthoDB" id="9785413at2"/>
<dbReference type="Gene3D" id="3.20.20.140">
    <property type="entry name" value="Metal-dependent hydrolases"/>
    <property type="match status" value="2"/>
</dbReference>
<name>A0A0F5L7C3_9HYPH</name>
<dbReference type="SUPFAM" id="SSF51338">
    <property type="entry name" value="Composite domain of metallo-dependent hydrolases"/>
    <property type="match status" value="1"/>
</dbReference>
<keyword evidence="3" id="KW-1185">Reference proteome</keyword>
<dbReference type="GO" id="GO:0019700">
    <property type="term" value="P:organic phosphonate catabolic process"/>
    <property type="evidence" value="ECO:0007669"/>
    <property type="project" value="InterPro"/>
</dbReference>